<dbReference type="GO" id="GO:0046872">
    <property type="term" value="F:metal ion binding"/>
    <property type="evidence" value="ECO:0007669"/>
    <property type="project" value="UniProtKB-KW"/>
</dbReference>
<gene>
    <name evidence="6" type="ORF">MUB46_04080</name>
</gene>
<dbReference type="PROSITE" id="PS51891">
    <property type="entry name" value="CENP_V_GFA"/>
    <property type="match status" value="1"/>
</dbReference>
<dbReference type="InterPro" id="IPR011057">
    <property type="entry name" value="Mss4-like_sf"/>
</dbReference>
<dbReference type="Gene3D" id="3.90.1590.10">
    <property type="entry name" value="glutathione-dependent formaldehyde- activating enzyme (gfa)"/>
    <property type="match status" value="1"/>
</dbReference>
<keyword evidence="2" id="KW-0479">Metal-binding</keyword>
<dbReference type="EMBL" id="JALIDZ010000002">
    <property type="protein sequence ID" value="MCT8971031.1"/>
    <property type="molecule type" value="Genomic_DNA"/>
</dbReference>
<comment type="caution">
    <text evidence="6">The sequence shown here is derived from an EMBL/GenBank/DDBJ whole genome shotgun (WGS) entry which is preliminary data.</text>
</comment>
<evidence type="ECO:0000259" key="5">
    <source>
        <dbReference type="PROSITE" id="PS51891"/>
    </source>
</evidence>
<evidence type="ECO:0000256" key="3">
    <source>
        <dbReference type="ARBA" id="ARBA00022833"/>
    </source>
</evidence>
<dbReference type="SUPFAM" id="SSF51316">
    <property type="entry name" value="Mss4-like"/>
    <property type="match status" value="1"/>
</dbReference>
<dbReference type="AlphaFoldDB" id="A0AAW5QSE8"/>
<evidence type="ECO:0000313" key="7">
    <source>
        <dbReference type="Proteomes" id="UP001320898"/>
    </source>
</evidence>
<evidence type="ECO:0000256" key="1">
    <source>
        <dbReference type="ARBA" id="ARBA00005495"/>
    </source>
</evidence>
<feature type="domain" description="CENP-V/GFA" evidence="5">
    <location>
        <begin position="10"/>
        <end position="112"/>
    </location>
</feature>
<dbReference type="PANTHER" id="PTHR33337:SF40">
    <property type="entry name" value="CENP-V_GFA DOMAIN-CONTAINING PROTEIN-RELATED"/>
    <property type="match status" value="1"/>
</dbReference>
<keyword evidence="7" id="KW-1185">Reference proteome</keyword>
<keyword evidence="4" id="KW-0456">Lyase</keyword>
<sequence>MSAAPQDEIHRGRCACGAVSYVLRGPLRPVVFCHCESCRRQSGHIVSATSVPLDRLSVTGAENLGDWQATPDAVRQFCKVCGSHLFWRGHDATSISVMAGSLDTPTGLTPWGHIFVAEKGDYYEISDGLPQYDGRPPRD</sequence>
<dbReference type="Proteomes" id="UP001320898">
    <property type="component" value="Unassembled WGS sequence"/>
</dbReference>
<comment type="similarity">
    <text evidence="1">Belongs to the Gfa family.</text>
</comment>
<protein>
    <submittedName>
        <fullName evidence="6">GFA family protein</fullName>
    </submittedName>
</protein>
<keyword evidence="3" id="KW-0862">Zinc</keyword>
<evidence type="ECO:0000313" key="6">
    <source>
        <dbReference type="EMBL" id="MCT8971031.1"/>
    </source>
</evidence>
<name>A0AAW5QSE8_9HYPH</name>
<dbReference type="InterPro" id="IPR006913">
    <property type="entry name" value="CENP-V/GFA"/>
</dbReference>
<reference evidence="6 7" key="1">
    <citation type="submission" date="2022-04" db="EMBL/GenBank/DDBJ databases">
        <authorList>
            <person name="Ye Y.-Q."/>
            <person name="Du Z.-J."/>
        </authorList>
    </citation>
    <scope>NUCLEOTIDE SEQUENCE [LARGE SCALE GENOMIC DNA]</scope>
    <source>
        <strain evidence="6 7">A6E488</strain>
    </source>
</reference>
<evidence type="ECO:0000256" key="2">
    <source>
        <dbReference type="ARBA" id="ARBA00022723"/>
    </source>
</evidence>
<accession>A0AAW5QSE8</accession>
<proteinExistence type="inferred from homology"/>
<dbReference type="PANTHER" id="PTHR33337">
    <property type="entry name" value="GFA DOMAIN-CONTAINING PROTEIN"/>
    <property type="match status" value="1"/>
</dbReference>
<dbReference type="RefSeq" id="WP_261614606.1">
    <property type="nucleotide sequence ID" value="NZ_JALIDZ010000002.1"/>
</dbReference>
<organism evidence="6 7">
    <name type="scientific">Microbaculum marinisediminis</name>
    <dbReference type="NCBI Taxonomy" id="2931392"/>
    <lineage>
        <taxon>Bacteria</taxon>
        <taxon>Pseudomonadati</taxon>
        <taxon>Pseudomonadota</taxon>
        <taxon>Alphaproteobacteria</taxon>
        <taxon>Hyphomicrobiales</taxon>
        <taxon>Tepidamorphaceae</taxon>
        <taxon>Microbaculum</taxon>
    </lineage>
</organism>
<dbReference type="Pfam" id="PF04828">
    <property type="entry name" value="GFA"/>
    <property type="match status" value="1"/>
</dbReference>
<evidence type="ECO:0000256" key="4">
    <source>
        <dbReference type="ARBA" id="ARBA00023239"/>
    </source>
</evidence>
<dbReference type="GO" id="GO:0016846">
    <property type="term" value="F:carbon-sulfur lyase activity"/>
    <property type="evidence" value="ECO:0007669"/>
    <property type="project" value="InterPro"/>
</dbReference>